<dbReference type="RefSeq" id="XP_018184664.1">
    <property type="nucleotide sequence ID" value="XM_018336400.1"/>
</dbReference>
<keyword evidence="1" id="KW-0067">ATP-binding</keyword>
<evidence type="ECO:0000256" key="1">
    <source>
        <dbReference type="PROSITE-ProRule" id="PRU00409"/>
    </source>
</evidence>
<dbReference type="GO" id="GO:0005524">
    <property type="term" value="F:ATP binding"/>
    <property type="evidence" value="ECO:0007669"/>
    <property type="project" value="UniProtKB-UniRule"/>
</dbReference>
<dbReference type="AlphaFoldDB" id="A0A164ZHG5"/>
<dbReference type="InParanoid" id="A0A164ZHG5"/>
<dbReference type="InterPro" id="IPR011761">
    <property type="entry name" value="ATP-grasp"/>
</dbReference>
<feature type="domain" description="ATP-grasp" evidence="2">
    <location>
        <begin position="117"/>
        <end position="312"/>
    </location>
</feature>
<dbReference type="PROSITE" id="PS50975">
    <property type="entry name" value="ATP_GRASP"/>
    <property type="match status" value="1"/>
</dbReference>
<gene>
    <name evidence="3" type="ORF">L228DRAFT_285977</name>
</gene>
<evidence type="ECO:0000313" key="4">
    <source>
        <dbReference type="Proteomes" id="UP000076632"/>
    </source>
</evidence>
<dbReference type="SUPFAM" id="SSF56059">
    <property type="entry name" value="Glutathione synthetase ATP-binding domain-like"/>
    <property type="match status" value="1"/>
</dbReference>
<protein>
    <recommendedName>
        <fullName evidence="2">ATP-grasp domain-containing protein</fullName>
    </recommendedName>
</protein>
<dbReference type="Gene3D" id="3.30.470.20">
    <property type="entry name" value="ATP-grasp fold, B domain"/>
    <property type="match status" value="1"/>
</dbReference>
<keyword evidence="1" id="KW-0547">Nucleotide-binding</keyword>
<dbReference type="STRING" id="1328760.A0A164ZHG5"/>
<dbReference type="OMA" id="CNPRTHS"/>
<organism evidence="3 4">
    <name type="scientific">Xylona heveae (strain CBS 132557 / TC161)</name>
    <dbReference type="NCBI Taxonomy" id="1328760"/>
    <lineage>
        <taxon>Eukaryota</taxon>
        <taxon>Fungi</taxon>
        <taxon>Dikarya</taxon>
        <taxon>Ascomycota</taxon>
        <taxon>Pezizomycotina</taxon>
        <taxon>Xylonomycetes</taxon>
        <taxon>Xylonales</taxon>
        <taxon>Xylonaceae</taxon>
        <taxon>Xylona</taxon>
    </lineage>
</organism>
<reference evidence="3 4" key="1">
    <citation type="journal article" date="2016" name="Fungal Biol.">
        <title>The genome of Xylona heveae provides a window into fungal endophytism.</title>
        <authorList>
            <person name="Gazis R."/>
            <person name="Kuo A."/>
            <person name="Riley R."/>
            <person name="LaButti K."/>
            <person name="Lipzen A."/>
            <person name="Lin J."/>
            <person name="Amirebrahimi M."/>
            <person name="Hesse C.N."/>
            <person name="Spatafora J.W."/>
            <person name="Henrissat B."/>
            <person name="Hainaut M."/>
            <person name="Grigoriev I.V."/>
            <person name="Hibbett D.S."/>
        </authorList>
    </citation>
    <scope>NUCLEOTIDE SEQUENCE [LARGE SCALE GENOMIC DNA]</scope>
    <source>
        <strain evidence="3 4">TC161</strain>
    </source>
</reference>
<dbReference type="OrthoDB" id="186626at2759"/>
<name>A0A164ZHG5_XYLHT</name>
<accession>A0A164ZHG5</accession>
<evidence type="ECO:0000313" key="3">
    <source>
        <dbReference type="EMBL" id="KZF19109.1"/>
    </source>
</evidence>
<evidence type="ECO:0000259" key="2">
    <source>
        <dbReference type="PROSITE" id="PS50975"/>
    </source>
</evidence>
<sequence length="424" mass="47618">MAKGLALARIFHRVGHKVIGADFASNGISASGRFSRALCGFYTLTKPVDKASSEQYVQDLIAVTRKEGVDLWVSCSGVASAVDDGIAKEVVERHTKCKAIQHDAETTRMLHEKYTFIEETRSLGLTVPETHIVTSHESVMAILRDADKKRYIMKPVGMDDANRGDMTLLPRATADETSRHLSNLAISEDQPWVLQQFIRGGEYCTHALVINGHVEAFVACPSAELLMHYEALDAGSAISQAMLRFTQEFVRRAEGSMTGHLSFDFLVQSNVTKKGSEDILYPIECNPRAHTAVVLFRGLDTKLAERYLLCLSPGVVSLNGHDNTPLIPRQPLQYYWVGHDLVSLILQPLFRFSTGTARTGDTFYGVALFLQRLATWKDGTYEVWDPLPWWWLYHVYWPGQFLSAILQRQKWSRINVSTTKMFAC</sequence>
<dbReference type="GeneID" id="28901537"/>
<keyword evidence="4" id="KW-1185">Reference proteome</keyword>
<dbReference type="Proteomes" id="UP000076632">
    <property type="component" value="Unassembled WGS sequence"/>
</dbReference>
<dbReference type="EMBL" id="KV407467">
    <property type="protein sequence ID" value="KZF19109.1"/>
    <property type="molecule type" value="Genomic_DNA"/>
</dbReference>
<dbReference type="GO" id="GO:0046872">
    <property type="term" value="F:metal ion binding"/>
    <property type="evidence" value="ECO:0007669"/>
    <property type="project" value="InterPro"/>
</dbReference>
<proteinExistence type="predicted"/>